<dbReference type="EMBL" id="BMIB01000004">
    <property type="protein sequence ID" value="GGH75953.1"/>
    <property type="molecule type" value="Genomic_DNA"/>
</dbReference>
<feature type="domain" description="Glycosyl hydrolase family 13 catalytic" evidence="1">
    <location>
        <begin position="4"/>
        <end position="504"/>
    </location>
</feature>
<keyword evidence="3" id="KW-1185">Reference proteome</keyword>
<dbReference type="RefSeq" id="WP_188955668.1">
    <property type="nucleotide sequence ID" value="NZ_BMIB01000004.1"/>
</dbReference>
<dbReference type="InterPro" id="IPR012767">
    <property type="entry name" value="Trehalose_TreY"/>
</dbReference>
<reference evidence="2" key="2">
    <citation type="submission" date="2020-09" db="EMBL/GenBank/DDBJ databases">
        <authorList>
            <person name="Sun Q."/>
            <person name="Zhou Y."/>
        </authorList>
    </citation>
    <scope>NUCLEOTIDE SEQUENCE</scope>
    <source>
        <strain evidence="2">CGMCC 1.15290</strain>
    </source>
</reference>
<evidence type="ECO:0000313" key="2">
    <source>
        <dbReference type="EMBL" id="GGH75953.1"/>
    </source>
</evidence>
<dbReference type="Gene3D" id="3.20.20.80">
    <property type="entry name" value="Glycosidases"/>
    <property type="match status" value="4"/>
</dbReference>
<dbReference type="NCBIfam" id="TIGR02401">
    <property type="entry name" value="trehalose_TreY"/>
    <property type="match status" value="1"/>
</dbReference>
<dbReference type="Gene3D" id="3.30.1590.10">
    <property type="entry name" value="Maltooligosyl trehalose synthase, domain 2"/>
    <property type="match status" value="1"/>
</dbReference>
<dbReference type="Proteomes" id="UP000627292">
    <property type="component" value="Unassembled WGS sequence"/>
</dbReference>
<dbReference type="AlphaFoldDB" id="A0A917J185"/>
<dbReference type="GO" id="GO:0030980">
    <property type="term" value="P:alpha-glucan catabolic process"/>
    <property type="evidence" value="ECO:0007669"/>
    <property type="project" value="TreeGrafter"/>
</dbReference>
<dbReference type="GO" id="GO:0047470">
    <property type="term" value="F:(1,4)-alpha-D-glucan 1-alpha-D-glucosylmutase activity"/>
    <property type="evidence" value="ECO:0007669"/>
    <property type="project" value="TreeGrafter"/>
</dbReference>
<dbReference type="InterPro" id="IPR006047">
    <property type="entry name" value="GH13_cat_dom"/>
</dbReference>
<dbReference type="PANTHER" id="PTHR10357:SF216">
    <property type="entry name" value="MALTOOLIGOSYL TREHALOSE SYNTHASE-RELATED"/>
    <property type="match status" value="1"/>
</dbReference>
<gene>
    <name evidence="2" type="ORF">GCM10011379_40070</name>
</gene>
<dbReference type="Pfam" id="PF00128">
    <property type="entry name" value="Alpha-amylase"/>
    <property type="match status" value="1"/>
</dbReference>
<protein>
    <submittedName>
        <fullName evidence="2">Malto-oligosyltrehalose synthase</fullName>
    </submittedName>
</protein>
<dbReference type="InterPro" id="IPR017853">
    <property type="entry name" value="GH"/>
</dbReference>
<evidence type="ECO:0000313" key="3">
    <source>
        <dbReference type="Proteomes" id="UP000627292"/>
    </source>
</evidence>
<reference evidence="2" key="1">
    <citation type="journal article" date="2014" name="Int. J. Syst. Evol. Microbiol.">
        <title>Complete genome sequence of Corynebacterium casei LMG S-19264T (=DSM 44701T), isolated from a smear-ripened cheese.</title>
        <authorList>
            <consortium name="US DOE Joint Genome Institute (JGI-PGF)"/>
            <person name="Walter F."/>
            <person name="Albersmeier A."/>
            <person name="Kalinowski J."/>
            <person name="Ruckert C."/>
        </authorList>
    </citation>
    <scope>NUCLEOTIDE SEQUENCE</scope>
    <source>
        <strain evidence="2">CGMCC 1.15290</strain>
    </source>
</reference>
<organism evidence="2 3">
    <name type="scientific">Filimonas zeae</name>
    <dbReference type="NCBI Taxonomy" id="1737353"/>
    <lineage>
        <taxon>Bacteria</taxon>
        <taxon>Pseudomonadati</taxon>
        <taxon>Bacteroidota</taxon>
        <taxon>Chitinophagia</taxon>
        <taxon>Chitinophagales</taxon>
        <taxon>Chitinophagaceae</taxon>
        <taxon>Filimonas</taxon>
    </lineage>
</organism>
<dbReference type="SUPFAM" id="SSF51445">
    <property type="entry name" value="(Trans)glycosidases"/>
    <property type="match status" value="1"/>
</dbReference>
<evidence type="ECO:0000259" key="1">
    <source>
        <dbReference type="SMART" id="SM00642"/>
    </source>
</evidence>
<name>A0A917J185_9BACT</name>
<comment type="caution">
    <text evidence="2">The sequence shown here is derived from an EMBL/GenBank/DDBJ whole genome shotgun (WGS) entry which is preliminary data.</text>
</comment>
<proteinExistence type="predicted"/>
<dbReference type="GO" id="GO:0005992">
    <property type="term" value="P:trehalose biosynthetic process"/>
    <property type="evidence" value="ECO:0007669"/>
    <property type="project" value="TreeGrafter"/>
</dbReference>
<sequence length="885" mass="101933">MFYPISTYRLQLNSSFTFADVKALIPYLHQAGITTIYASPITAAVAGSTHGYDVTDPHRINPEIGTQEDLREIAALLKAYGMSWLQDIVPNHMAFSADNLRLTDVLERGEYSPFYRYFDINWQHHTTQLRGKVLVPVLGATVEECVQRKELKLGWTKQGPVLHYFDSTYPLSMDSLELLLGDAAGKGLPGAIYRTGTLAQWQEAKRAWIQAVDTDAQQLQLVNSQLEAANNDEGLLTEIINKQWYTPSCWQQADTGMNYRRFFAVNALISLRMEDQEVFDDYHQLIADLYKEGLIQGVRIDHIDGLFDPLEYVTRLRALLGPDCYIIVEKILEYNEQLPEDWPIQGSSGYEFLAFTNQVLTNREGAEKIHQFYTSFTGTDQPYRQLVYRNKYSFLEKYLHGEWDTLAHELIEWQLLPPSFNTEKLRRALGVWMAAFPVYRIYPQSFPLREDELERIQQSLEFAVQQDPACWEELAEIRTLFAPGASEEQNERRMHFIRRLMQFTGPLAAKGVEDTTFYVYNPLISHNEVGDSPEQLGITIDTFHEKMQQRRKFSNYSLNATSTHDTKRGEDARLRINVLSELPDEWIQKVQEWEEVNKPLLTVADDRKMPSANDRYFIYQSLIGSYPSDGLAGEEFRQRSEQFIIKALREAKTYTTYTEPDEEYEKACVRFMLGLLTHEPFLRTFVPFAQKVAGVAALYSLVQVIIKATAPGIPDIYQGCELWDTSYVDPDNRRAINYEWRNNLLQQINHRIANDRGTIFQWLAEHRYTGMEKLFVTTQILHFRRQHATLFNEGDYYPLAVAGSNSTAIAYVRHYKTEWAVVVLPVAIANGTPAGIQVQLTDEAPVEWQDIFTGLRYRNNNGVLELTGWQSRLPVLVLAPVVQQV</sequence>
<dbReference type="CDD" id="cd11336">
    <property type="entry name" value="AmyAc_MTSase"/>
    <property type="match status" value="1"/>
</dbReference>
<dbReference type="PANTHER" id="PTHR10357">
    <property type="entry name" value="ALPHA-AMYLASE FAMILY MEMBER"/>
    <property type="match status" value="1"/>
</dbReference>
<accession>A0A917J185</accession>
<dbReference type="SMART" id="SM00642">
    <property type="entry name" value="Aamy"/>
    <property type="match status" value="1"/>
</dbReference>